<name>A0A251UM20_HELAN</name>
<reference evidence="5" key="2">
    <citation type="submission" date="2017-02" db="EMBL/GenBank/DDBJ databases">
        <title>Sunflower complete genome.</title>
        <authorList>
            <person name="Langlade N."/>
            <person name="Munos S."/>
        </authorList>
    </citation>
    <scope>NUCLEOTIDE SEQUENCE [LARGE SCALE GENOMIC DNA]</scope>
    <source>
        <tissue evidence="5">Leaves</tissue>
    </source>
</reference>
<dbReference type="AlphaFoldDB" id="A0A251UM20"/>
<dbReference type="GO" id="GO:0004190">
    <property type="term" value="F:aspartic-type endopeptidase activity"/>
    <property type="evidence" value="ECO:0007669"/>
    <property type="project" value="InterPro"/>
</dbReference>
<dbReference type="PROSITE" id="PS50175">
    <property type="entry name" value="ASP_PROT_RETROV"/>
    <property type="match status" value="1"/>
</dbReference>
<keyword evidence="1" id="KW-0378">Hydrolase</keyword>
<evidence type="ECO:0000313" key="4">
    <source>
        <dbReference type="EMBL" id="KAF5804383.1"/>
    </source>
</evidence>
<dbReference type="STRING" id="4232.A0A251UM20"/>
<dbReference type="InterPro" id="IPR005162">
    <property type="entry name" value="Retrotrans_gag_dom"/>
</dbReference>
<reference evidence="4" key="3">
    <citation type="submission" date="2020-06" db="EMBL/GenBank/DDBJ databases">
        <title>Helianthus annuus Genome sequencing and assembly Release 2.</title>
        <authorList>
            <person name="Gouzy J."/>
            <person name="Langlade N."/>
            <person name="Munos S."/>
        </authorList>
    </citation>
    <scope>NUCLEOTIDE SEQUENCE</scope>
    <source>
        <tissue evidence="4">Leaves</tissue>
    </source>
</reference>
<dbReference type="PANTHER" id="PTHR15503:SF45">
    <property type="entry name" value="RNA-DIRECTED DNA POLYMERASE HOMOLOG"/>
    <property type="match status" value="1"/>
</dbReference>
<dbReference type="InterPro" id="IPR001969">
    <property type="entry name" value="Aspartic_peptidase_AS"/>
</dbReference>
<feature type="region of interest" description="Disordered" evidence="2">
    <location>
        <begin position="292"/>
        <end position="328"/>
    </location>
</feature>
<dbReference type="InParanoid" id="A0A251UM20"/>
<sequence>MATETKGDERRTTKKEREATYDKRIGDTEVAVTELGAQLDLAFQRVQALETDFETFKDDVKSLMGVWRHELTTLFKEELSKLRNEVENSIRDCHHSFLDLEAKVKENKQLVVHSANTDLFTPRVEIPKPTPFLGKREARAVDDFVWEMEQYLGGVQIKDDATKIKTASMYLKDTAALWWRRRYTDITKGTCTINTWAEFVQELKKQFYPVNAEHEARSKLRKLKHTGTLKDYVKEFTTLVLEIPDLSEKDSLFYFLDGLQYWARTELDRRNVQDLATAIAIAESLIDLKEKRPTKPVVEEPDDDVGGGAKPSYTRRTEGPKPPRYNNNQSARRGCFICEGPYDARDCPKKSKLTALIRTEDDEAEGSEEARLGAMQLQALNALSLTRRKPLKMVHDPSRKAKVSHSNGEPTGLRFITLEINGEQAKALIDTGASHNFITRDEAKRLGLRITTKEGLMMKAVGGEPKSIEGVTYDAKAKIGTWKGKITFSVVPMDDYKIVLGLAFFDRSNAIPDAFLNTLYLIKDKEVHTAPMETDTRHRGKTLSAMQIVRTKQQPRKRHDEGVVNLGGGECHDPPKYRIFFASSGRFQNTKEASTAAGSFRNSLQVAGTSWRHRKTLDQPRIL</sequence>
<dbReference type="Gene3D" id="2.40.70.10">
    <property type="entry name" value="Acid Proteases"/>
    <property type="match status" value="1"/>
</dbReference>
<dbReference type="GO" id="GO:0006508">
    <property type="term" value="P:proteolysis"/>
    <property type="evidence" value="ECO:0007669"/>
    <property type="project" value="InterPro"/>
</dbReference>
<evidence type="ECO:0000313" key="5">
    <source>
        <dbReference type="EMBL" id="OTG24154.1"/>
    </source>
</evidence>
<dbReference type="OMA" id="HTAPMET"/>
<dbReference type="CDD" id="cd00303">
    <property type="entry name" value="retropepsin_like"/>
    <property type="match status" value="1"/>
</dbReference>
<feature type="domain" description="Peptidase A2" evidence="3">
    <location>
        <begin position="425"/>
        <end position="463"/>
    </location>
</feature>
<proteinExistence type="predicted"/>
<dbReference type="EMBL" id="CM007894">
    <property type="protein sequence ID" value="OTG24154.1"/>
    <property type="molecule type" value="Genomic_DNA"/>
</dbReference>
<evidence type="ECO:0000259" key="3">
    <source>
        <dbReference type="PROSITE" id="PS50175"/>
    </source>
</evidence>
<gene>
    <name evidence="5" type="ORF">HannXRQ_Chr05g0133501</name>
    <name evidence="4" type="ORF">HanXRQr2_Chr05g0196381</name>
</gene>
<dbReference type="Proteomes" id="UP000215914">
    <property type="component" value="Chromosome 5"/>
</dbReference>
<accession>A0A251UM20</accession>
<dbReference type="Pfam" id="PF03732">
    <property type="entry name" value="Retrotrans_gag"/>
    <property type="match status" value="1"/>
</dbReference>
<organism evidence="5 6">
    <name type="scientific">Helianthus annuus</name>
    <name type="common">Common sunflower</name>
    <dbReference type="NCBI Taxonomy" id="4232"/>
    <lineage>
        <taxon>Eukaryota</taxon>
        <taxon>Viridiplantae</taxon>
        <taxon>Streptophyta</taxon>
        <taxon>Embryophyta</taxon>
        <taxon>Tracheophyta</taxon>
        <taxon>Spermatophyta</taxon>
        <taxon>Magnoliopsida</taxon>
        <taxon>eudicotyledons</taxon>
        <taxon>Gunneridae</taxon>
        <taxon>Pentapetalae</taxon>
        <taxon>asterids</taxon>
        <taxon>campanulids</taxon>
        <taxon>Asterales</taxon>
        <taxon>Asteraceae</taxon>
        <taxon>Asteroideae</taxon>
        <taxon>Heliantheae alliance</taxon>
        <taxon>Heliantheae</taxon>
        <taxon>Helianthus</taxon>
    </lineage>
</organism>
<dbReference type="InterPro" id="IPR001995">
    <property type="entry name" value="Peptidase_A2_cat"/>
</dbReference>
<dbReference type="EMBL" id="MNCJ02000320">
    <property type="protein sequence ID" value="KAF5804383.1"/>
    <property type="molecule type" value="Genomic_DNA"/>
</dbReference>
<dbReference type="InterPro" id="IPR032567">
    <property type="entry name" value="RTL1-rel"/>
</dbReference>
<dbReference type="Gramene" id="mRNA:HanXRQr2_Chr05g0196381">
    <property type="protein sequence ID" value="CDS:HanXRQr2_Chr05g0196381.1"/>
    <property type="gene ID" value="HanXRQr2_Chr05g0196381"/>
</dbReference>
<evidence type="ECO:0000256" key="1">
    <source>
        <dbReference type="ARBA" id="ARBA00022801"/>
    </source>
</evidence>
<dbReference type="InterPro" id="IPR021109">
    <property type="entry name" value="Peptidase_aspartic_dom_sf"/>
</dbReference>
<evidence type="ECO:0000256" key="2">
    <source>
        <dbReference type="SAM" id="MobiDB-lite"/>
    </source>
</evidence>
<dbReference type="PROSITE" id="PS00141">
    <property type="entry name" value="ASP_PROTEASE"/>
    <property type="match status" value="1"/>
</dbReference>
<dbReference type="Pfam" id="PF13975">
    <property type="entry name" value="gag-asp_proteas"/>
    <property type="match status" value="1"/>
</dbReference>
<reference evidence="4 6" key="1">
    <citation type="journal article" date="2017" name="Nature">
        <title>The sunflower genome provides insights into oil metabolism, flowering and Asterid evolution.</title>
        <authorList>
            <person name="Badouin H."/>
            <person name="Gouzy J."/>
            <person name="Grassa C.J."/>
            <person name="Murat F."/>
            <person name="Staton S.E."/>
            <person name="Cottret L."/>
            <person name="Lelandais-Briere C."/>
            <person name="Owens G.L."/>
            <person name="Carrere S."/>
            <person name="Mayjonade B."/>
            <person name="Legrand L."/>
            <person name="Gill N."/>
            <person name="Kane N.C."/>
            <person name="Bowers J.E."/>
            <person name="Hubner S."/>
            <person name="Bellec A."/>
            <person name="Berard A."/>
            <person name="Berges H."/>
            <person name="Blanchet N."/>
            <person name="Boniface M.C."/>
            <person name="Brunel D."/>
            <person name="Catrice O."/>
            <person name="Chaidir N."/>
            <person name="Claudel C."/>
            <person name="Donnadieu C."/>
            <person name="Faraut T."/>
            <person name="Fievet G."/>
            <person name="Helmstetter N."/>
            <person name="King M."/>
            <person name="Knapp S.J."/>
            <person name="Lai Z."/>
            <person name="Le Paslier M.C."/>
            <person name="Lippi Y."/>
            <person name="Lorenzon L."/>
            <person name="Mandel J.R."/>
            <person name="Marage G."/>
            <person name="Marchand G."/>
            <person name="Marquand E."/>
            <person name="Bret-Mestries E."/>
            <person name="Morien E."/>
            <person name="Nambeesan S."/>
            <person name="Nguyen T."/>
            <person name="Pegot-Espagnet P."/>
            <person name="Pouilly N."/>
            <person name="Raftis F."/>
            <person name="Sallet E."/>
            <person name="Schiex T."/>
            <person name="Thomas J."/>
            <person name="Vandecasteele C."/>
            <person name="Vares D."/>
            <person name="Vear F."/>
            <person name="Vautrin S."/>
            <person name="Crespi M."/>
            <person name="Mangin B."/>
            <person name="Burke J.M."/>
            <person name="Salse J."/>
            <person name="Munos S."/>
            <person name="Vincourt P."/>
            <person name="Rieseberg L.H."/>
            <person name="Langlade N.B."/>
        </authorList>
    </citation>
    <scope>NUCLEOTIDE SEQUENCE [LARGE SCALE GENOMIC DNA]</scope>
    <source>
        <strain evidence="6">cv. SF193</strain>
        <tissue evidence="4">Leaves</tissue>
    </source>
</reference>
<dbReference type="SUPFAM" id="SSF50630">
    <property type="entry name" value="Acid proteases"/>
    <property type="match status" value="1"/>
</dbReference>
<evidence type="ECO:0000313" key="6">
    <source>
        <dbReference type="Proteomes" id="UP000215914"/>
    </source>
</evidence>
<dbReference type="PANTHER" id="PTHR15503">
    <property type="entry name" value="LDOC1 RELATED"/>
    <property type="match status" value="1"/>
</dbReference>
<keyword evidence="6" id="KW-1185">Reference proteome</keyword>
<protein>
    <submittedName>
        <fullName evidence="4">Peptidase A2A, retrovirus, catalytic, retrotransposon gag domain-containing protein</fullName>
    </submittedName>
    <submittedName>
        <fullName evidence="5">Putative retrotransposon gag domain, Aspartic peptidase domain protein</fullName>
    </submittedName>
</protein>